<feature type="transmembrane region" description="Helical" evidence="1">
    <location>
        <begin position="195"/>
        <end position="211"/>
    </location>
</feature>
<protein>
    <submittedName>
        <fullName evidence="2">Uncharacterized protein</fullName>
    </submittedName>
</protein>
<name>A0A085ZDK8_FLAHY</name>
<feature type="transmembrane region" description="Helical" evidence="1">
    <location>
        <begin position="75"/>
        <end position="94"/>
    </location>
</feature>
<organism evidence="2 4">
    <name type="scientific">Flavobacterium hydatis</name>
    <name type="common">Cytophaga aquatilis</name>
    <dbReference type="NCBI Taxonomy" id="991"/>
    <lineage>
        <taxon>Bacteria</taxon>
        <taxon>Pseudomonadati</taxon>
        <taxon>Bacteroidota</taxon>
        <taxon>Flavobacteriia</taxon>
        <taxon>Flavobacteriales</taxon>
        <taxon>Flavobacteriaceae</taxon>
        <taxon>Flavobacterium</taxon>
    </lineage>
</organism>
<dbReference type="EMBL" id="MUGY01000047">
    <property type="protein sequence ID" value="OXA86335.1"/>
    <property type="molecule type" value="Genomic_DNA"/>
</dbReference>
<accession>A0A085ZDK8</accession>
<evidence type="ECO:0000313" key="4">
    <source>
        <dbReference type="Proteomes" id="UP000028712"/>
    </source>
</evidence>
<feature type="transmembrane region" description="Helical" evidence="1">
    <location>
        <begin position="246"/>
        <end position="263"/>
    </location>
</feature>
<sequence>MILCFLSVIPVIIWFFQNYKTERDLIYGLLFFVAFSRGTLDLLGMTPTVTKLMMEFLFLLLFLEAFFSEKKVYRFPSLWLFLGFIIVSIVSYIINNLEIVQLALFFRDYLPVILFFYVLINTSFSTRQVNLLTKLIIYLYVSQIFAGIIKVIVLGSIAEEFIGTIANRGGSITTVIALLGGAYCIVGYFLTSQKTYLIAVLGFILFSLTGGKRATIAYFPFIYLIALYFVMIKFKDGQINILKKLFVALVSICMIFYVSARIIPSLNPENKIGGSFDLEYIIVYSQEYTSGGRIEDNIGRSEAPAYLVNLMLSKENYNVLFGFGAGHLVKSGFNDDVKDKTSDEITESLYGVGYGARTGFLQMLLQVGFLGLFFYTSIFINLFRILLTNKNIKSDINSKHLYLTSMLILIIVLIDYYTYSFETSILGAISISYMWILGVVFRNKLDGIKLYSFS</sequence>
<feature type="transmembrane region" description="Helical" evidence="1">
    <location>
        <begin position="217"/>
        <end position="234"/>
    </location>
</feature>
<evidence type="ECO:0000256" key="1">
    <source>
        <dbReference type="SAM" id="Phobius"/>
    </source>
</evidence>
<reference evidence="3 5" key="2">
    <citation type="submission" date="2016-11" db="EMBL/GenBank/DDBJ databases">
        <title>Whole genomes of Flavobacteriaceae.</title>
        <authorList>
            <person name="Stine C."/>
            <person name="Li C."/>
            <person name="Tadesse D."/>
        </authorList>
    </citation>
    <scope>NUCLEOTIDE SEQUENCE [LARGE SCALE GENOMIC DNA]</scope>
    <source>
        <strain evidence="3 5">ATCC 29551</strain>
    </source>
</reference>
<keyword evidence="1" id="KW-0812">Transmembrane</keyword>
<keyword evidence="1" id="KW-1133">Transmembrane helix</keyword>
<feature type="transmembrane region" description="Helical" evidence="1">
    <location>
        <begin position="136"/>
        <end position="158"/>
    </location>
</feature>
<keyword evidence="5" id="KW-1185">Reference proteome</keyword>
<comment type="caution">
    <text evidence="2">The sequence shown here is derived from an EMBL/GenBank/DDBJ whole genome shotgun (WGS) entry which is preliminary data.</text>
</comment>
<feature type="transmembrane region" description="Helical" evidence="1">
    <location>
        <begin position="399"/>
        <end position="419"/>
    </location>
</feature>
<dbReference type="EMBL" id="JPRM01000062">
    <property type="protein sequence ID" value="KFF02522.1"/>
    <property type="molecule type" value="Genomic_DNA"/>
</dbReference>
<dbReference type="Proteomes" id="UP000028712">
    <property type="component" value="Unassembled WGS sequence"/>
</dbReference>
<feature type="transmembrane region" description="Helical" evidence="1">
    <location>
        <begin position="363"/>
        <end position="387"/>
    </location>
</feature>
<dbReference type="Proteomes" id="UP000198424">
    <property type="component" value="Unassembled WGS sequence"/>
</dbReference>
<feature type="transmembrane region" description="Helical" evidence="1">
    <location>
        <begin position="425"/>
        <end position="441"/>
    </location>
</feature>
<dbReference type="STRING" id="991.IW20_25245"/>
<gene>
    <name evidence="3" type="ORF">B0A62_23675</name>
    <name evidence="2" type="ORF">IW20_25245</name>
</gene>
<evidence type="ECO:0000313" key="5">
    <source>
        <dbReference type="Proteomes" id="UP000198424"/>
    </source>
</evidence>
<evidence type="ECO:0000313" key="3">
    <source>
        <dbReference type="EMBL" id="OXA86335.1"/>
    </source>
</evidence>
<proteinExistence type="predicted"/>
<dbReference type="AlphaFoldDB" id="A0A085ZDK8"/>
<evidence type="ECO:0000313" key="2">
    <source>
        <dbReference type="EMBL" id="KFF02522.1"/>
    </source>
</evidence>
<feature type="transmembrane region" description="Helical" evidence="1">
    <location>
        <begin position="106"/>
        <end position="124"/>
    </location>
</feature>
<feature type="transmembrane region" description="Helical" evidence="1">
    <location>
        <begin position="42"/>
        <end position="63"/>
    </location>
</feature>
<reference evidence="2 4" key="1">
    <citation type="submission" date="2014-07" db="EMBL/GenBank/DDBJ databases">
        <title>Genome of Flavobacterium hydatis DSM 2063.</title>
        <authorList>
            <person name="Pipes S.E."/>
            <person name="Stropko S.J."/>
            <person name="Newman J.D."/>
        </authorList>
    </citation>
    <scope>NUCLEOTIDE SEQUENCE [LARGE SCALE GENOMIC DNA]</scope>
    <source>
        <strain evidence="2 4">DSM 2063</strain>
    </source>
</reference>
<keyword evidence="1" id="KW-0472">Membrane</keyword>
<feature type="transmembrane region" description="Helical" evidence="1">
    <location>
        <begin position="170"/>
        <end position="190"/>
    </location>
</feature>